<feature type="transmembrane region" description="Helical" evidence="8">
    <location>
        <begin position="269"/>
        <end position="287"/>
    </location>
</feature>
<dbReference type="NCBIfam" id="TIGR00771">
    <property type="entry name" value="DcuC"/>
    <property type="match status" value="1"/>
</dbReference>
<feature type="transmembrane region" description="Helical" evidence="8">
    <location>
        <begin position="27"/>
        <end position="48"/>
    </location>
</feature>
<feature type="transmembrane region" description="Helical" evidence="8">
    <location>
        <begin position="128"/>
        <end position="148"/>
    </location>
</feature>
<dbReference type="InterPro" id="IPR018385">
    <property type="entry name" value="C4_dicarb_anaerob_car-like"/>
</dbReference>
<organism evidence="9 10">
    <name type="scientific">Enterovibrio qingdaonensis</name>
    <dbReference type="NCBI Taxonomy" id="2899818"/>
    <lineage>
        <taxon>Bacteria</taxon>
        <taxon>Pseudomonadati</taxon>
        <taxon>Pseudomonadota</taxon>
        <taxon>Gammaproteobacteria</taxon>
        <taxon>Vibrionales</taxon>
        <taxon>Vibrionaceae</taxon>
        <taxon>Enterovibrio</taxon>
    </lineage>
</organism>
<dbReference type="RefSeq" id="WP_274143784.1">
    <property type="nucleotide sequence ID" value="NZ_JAJUBB010000016.1"/>
</dbReference>
<evidence type="ECO:0000313" key="9">
    <source>
        <dbReference type="EMBL" id="MDD1783125.1"/>
    </source>
</evidence>
<evidence type="ECO:0000256" key="4">
    <source>
        <dbReference type="ARBA" id="ARBA00022475"/>
    </source>
</evidence>
<comment type="caution">
    <text evidence="9">The sequence shown here is derived from an EMBL/GenBank/DDBJ whole genome shotgun (WGS) entry which is preliminary data.</text>
</comment>
<comment type="subcellular location">
    <subcellularLocation>
        <location evidence="1">Cell membrane</location>
        <topology evidence="1">Multi-pass membrane protein</topology>
    </subcellularLocation>
</comment>
<dbReference type="InterPro" id="IPR004669">
    <property type="entry name" value="C4_dicarb_anaerob_car"/>
</dbReference>
<proteinExistence type="inferred from homology"/>
<accession>A0ABT5QQ70</accession>
<dbReference type="PANTHER" id="PTHR42002">
    <property type="entry name" value="ANAEROBIC C4-DICARBOXYLATE TRANSPORTER DCUC-RELATED"/>
    <property type="match status" value="1"/>
</dbReference>
<evidence type="ECO:0000256" key="3">
    <source>
        <dbReference type="ARBA" id="ARBA00022448"/>
    </source>
</evidence>
<dbReference type="NCBIfam" id="NF037994">
    <property type="entry name" value="DcuC_1"/>
    <property type="match status" value="1"/>
</dbReference>
<keyword evidence="6 8" id="KW-1133">Transmembrane helix</keyword>
<reference evidence="9" key="1">
    <citation type="submission" date="2021-12" db="EMBL/GenBank/DDBJ databases">
        <title>Enterovibrio ZSDZ35 sp. nov. and Enterovibrio ZSDZ42 sp. nov., isolated from coastal seawater in Qingdao.</title>
        <authorList>
            <person name="Zhang P."/>
        </authorList>
    </citation>
    <scope>NUCLEOTIDE SEQUENCE</scope>
    <source>
        <strain evidence="9">ZSDZ35</strain>
    </source>
</reference>
<evidence type="ECO:0000256" key="8">
    <source>
        <dbReference type="SAM" id="Phobius"/>
    </source>
</evidence>
<feature type="transmembrane region" description="Helical" evidence="8">
    <location>
        <begin position="68"/>
        <end position="89"/>
    </location>
</feature>
<evidence type="ECO:0000313" key="10">
    <source>
        <dbReference type="Proteomes" id="UP001149821"/>
    </source>
</evidence>
<evidence type="ECO:0000256" key="2">
    <source>
        <dbReference type="ARBA" id="ARBA00005275"/>
    </source>
</evidence>
<comment type="similarity">
    <text evidence="2">Belongs to the DcuC/DcuD transporter (TC 2.A.61) family.</text>
</comment>
<protein>
    <submittedName>
        <fullName evidence="9">C4-dicarboxylate transporter DcuC</fullName>
    </submittedName>
</protein>
<feature type="transmembrane region" description="Helical" evidence="8">
    <location>
        <begin position="370"/>
        <end position="393"/>
    </location>
</feature>
<dbReference type="PANTHER" id="PTHR42002:SF2">
    <property type="entry name" value="ANAEROBIC C4-DICARBOXYLATE TRANSPORTER DCUC-RELATED"/>
    <property type="match status" value="1"/>
</dbReference>
<feature type="transmembrane region" description="Helical" evidence="8">
    <location>
        <begin position="307"/>
        <end position="325"/>
    </location>
</feature>
<feature type="transmembrane region" description="Helical" evidence="8">
    <location>
        <begin position="430"/>
        <end position="449"/>
    </location>
</feature>
<dbReference type="EMBL" id="JAJUBB010000016">
    <property type="protein sequence ID" value="MDD1783125.1"/>
    <property type="molecule type" value="Genomic_DNA"/>
</dbReference>
<evidence type="ECO:0000256" key="6">
    <source>
        <dbReference type="ARBA" id="ARBA00022989"/>
    </source>
</evidence>
<dbReference type="Pfam" id="PF03606">
    <property type="entry name" value="DcuC"/>
    <property type="match status" value="1"/>
</dbReference>
<feature type="transmembrane region" description="Helical" evidence="8">
    <location>
        <begin position="337"/>
        <end position="364"/>
    </location>
</feature>
<gene>
    <name evidence="9" type="primary">dcuC</name>
    <name evidence="9" type="ORF">LRP49_18320</name>
</gene>
<keyword evidence="3" id="KW-0813">Transport</keyword>
<keyword evidence="7 8" id="KW-0472">Membrane</keyword>
<dbReference type="Proteomes" id="UP001149821">
    <property type="component" value="Unassembled WGS sequence"/>
</dbReference>
<sequence>MTTLFSLIVIVAVGYLIVKRYNPQTTLFLGGMLLMVASVFFGTGLPLAESASSGSVALDIFTFVKQTMSKTVAGLGLIIMAVGGFAHYMDHIGASRALVNIAIKPLGYFNSPYLVMALGYIIGQLLNIFIPSASGLGLLLMVTLYPILVRLGVSKMSATAVIATAACLDLGPASGNANLAARTADMPVTEYFISYQLPVALVTMVTIAVLHLFVQRWFDKKETAAEDTEINVKDSEVNPPSWYALLPVIPLALLLLFSPMAIDTVKIDVVTAMLVSIAVAMLCEGFRRAPKAVFSDILVYFDSMGRQFARVVTLVVAGQTFAHGLKTIGLLNALIDGALAASVSPALMVILMVAIIALAAIIMGSGNAPFFSFAAMVPEIAGKVGIPAVAMLMPMQLASGIARSMSPITGAVVAVAGVAGVSPFELVKRTAIPMVGALIVSTGASLIVGL</sequence>
<keyword evidence="5 8" id="KW-0812">Transmembrane</keyword>
<feature type="transmembrane region" description="Helical" evidence="8">
    <location>
        <begin position="192"/>
        <end position="214"/>
    </location>
</feature>
<feature type="transmembrane region" description="Helical" evidence="8">
    <location>
        <begin position="242"/>
        <end position="262"/>
    </location>
</feature>
<feature type="transmembrane region" description="Helical" evidence="8">
    <location>
        <begin position="101"/>
        <end position="122"/>
    </location>
</feature>
<name>A0ABT5QQ70_9GAMM</name>
<evidence type="ECO:0000256" key="7">
    <source>
        <dbReference type="ARBA" id="ARBA00023136"/>
    </source>
</evidence>
<evidence type="ECO:0000256" key="1">
    <source>
        <dbReference type="ARBA" id="ARBA00004651"/>
    </source>
</evidence>
<keyword evidence="4" id="KW-1003">Cell membrane</keyword>
<keyword evidence="10" id="KW-1185">Reference proteome</keyword>
<evidence type="ECO:0000256" key="5">
    <source>
        <dbReference type="ARBA" id="ARBA00022692"/>
    </source>
</evidence>
<feature type="transmembrane region" description="Helical" evidence="8">
    <location>
        <begin position="405"/>
        <end position="424"/>
    </location>
</feature>